<dbReference type="AlphaFoldDB" id="A0A0L8FN35"/>
<dbReference type="EMBL" id="KQ428545">
    <property type="protein sequence ID" value="KOF66094.1"/>
    <property type="molecule type" value="Genomic_DNA"/>
</dbReference>
<sequence length="121" mass="14194">MMKKSSTWRSWGGSYHGPRQVFEQKLSVMYDKHQQHMDVLRLAYENSLKVALMLMESEKSPEAVTEYHKRVADSLATYEANVERIWKKYDEVTADILADYTSKMKISGNKRNSNIEQDEKQ</sequence>
<organism evidence="1">
    <name type="scientific">Octopus bimaculoides</name>
    <name type="common">California two-spotted octopus</name>
    <dbReference type="NCBI Taxonomy" id="37653"/>
    <lineage>
        <taxon>Eukaryota</taxon>
        <taxon>Metazoa</taxon>
        <taxon>Spiralia</taxon>
        <taxon>Lophotrochozoa</taxon>
        <taxon>Mollusca</taxon>
        <taxon>Cephalopoda</taxon>
        <taxon>Coleoidea</taxon>
        <taxon>Octopodiformes</taxon>
        <taxon>Octopoda</taxon>
        <taxon>Incirrata</taxon>
        <taxon>Octopodidae</taxon>
        <taxon>Octopus</taxon>
    </lineage>
</organism>
<reference evidence="1" key="1">
    <citation type="submission" date="2015-07" db="EMBL/GenBank/DDBJ databases">
        <title>MeaNS - Measles Nucleotide Surveillance Program.</title>
        <authorList>
            <person name="Tran T."/>
            <person name="Druce J."/>
        </authorList>
    </citation>
    <scope>NUCLEOTIDE SEQUENCE</scope>
    <source>
        <strain evidence="1">UCB-OBI-ISO-001</strain>
        <tissue evidence="1">Gonad</tissue>
    </source>
</reference>
<accession>A0A0L8FN35</accession>
<protein>
    <submittedName>
        <fullName evidence="1">Uncharacterized protein</fullName>
    </submittedName>
</protein>
<evidence type="ECO:0000313" key="1">
    <source>
        <dbReference type="EMBL" id="KOF66094.1"/>
    </source>
</evidence>
<proteinExistence type="predicted"/>
<name>A0A0L8FN35_OCTBM</name>
<gene>
    <name evidence="1" type="ORF">OCBIM_22013525mg</name>
</gene>